<name>A0ABT5C5T3_9BACT</name>
<evidence type="ECO:0000313" key="3">
    <source>
        <dbReference type="Proteomes" id="UP001217485"/>
    </source>
</evidence>
<sequence length="430" mass="45487">MSAAAGPSPERAAVRAAKGFREGTHRLVPPAETIARVAPHLSAFGITRVADVTGLDVIGLPVVMVCRPNAASLAVSQGKGLTLDAARASGLMESIESYHAEHVDLPLRLASHRDLARAAAVVDVAALPRLSVGAAREHHRVLWIEGRDLLRDEAVWVPYEMVHTNYTLPLPAGSGSFVMSSNGLASGNHLLEAVSHGICEVVERDATTLFRAGGEAEIPGSRLDLATVDDPGCRHVLDLYEAAGVAVGVWETTTDVGLPAFLCLIVDRAPDPFRRLYATEGMGCHPSRSVALLRALTEAAQSRLTFIAGSRDDGDRDRFERARHADAIQRAREQIAGVRGPLRGFRDVPSLEGETFDDDVAAELACLRRAGVERVVVVDVSKPGLGISVVRVIIPGLESIDDVPGFVPGPRARARAAARAAAAARSAATA</sequence>
<protein>
    <submittedName>
        <fullName evidence="2">YcaO-like family protein</fullName>
    </submittedName>
</protein>
<reference evidence="2 3" key="1">
    <citation type="submission" date="2023-01" db="EMBL/GenBank/DDBJ databases">
        <title>Minimal conservation of predation-associated metabolite biosynthetic gene clusters underscores biosynthetic potential of Myxococcota including descriptions for ten novel species: Archangium lansinium sp. nov., Myxococcus landrumus sp. nov., Nannocystis bai.</title>
        <authorList>
            <person name="Ahearne A."/>
            <person name="Stevens C."/>
            <person name="Dowd S."/>
        </authorList>
    </citation>
    <scope>NUCLEOTIDE SEQUENCE [LARGE SCALE GENOMIC DNA]</scope>
    <source>
        <strain evidence="2 3">WIWO2</strain>
    </source>
</reference>
<comment type="caution">
    <text evidence="2">The sequence shown here is derived from an EMBL/GenBank/DDBJ whole genome shotgun (WGS) entry which is preliminary data.</text>
</comment>
<accession>A0ABT5C5T3</accession>
<evidence type="ECO:0000259" key="1">
    <source>
        <dbReference type="PROSITE" id="PS51664"/>
    </source>
</evidence>
<evidence type="ECO:0000313" key="2">
    <source>
        <dbReference type="EMBL" id="MDC0681781.1"/>
    </source>
</evidence>
<dbReference type="PANTHER" id="PTHR37809:SF1">
    <property type="entry name" value="RIBOSOMAL PROTEIN S12 METHYLTHIOTRANSFERASE ACCESSORY FACTOR YCAO"/>
    <property type="match status" value="1"/>
</dbReference>
<dbReference type="RefSeq" id="WP_272099126.1">
    <property type="nucleotide sequence ID" value="NZ_JAQNDK010000003.1"/>
</dbReference>
<dbReference type="PROSITE" id="PS51664">
    <property type="entry name" value="YCAO"/>
    <property type="match status" value="1"/>
</dbReference>
<dbReference type="NCBIfam" id="TIGR00702">
    <property type="entry name" value="YcaO-type kinase domain"/>
    <property type="match status" value="1"/>
</dbReference>
<organism evidence="2 3">
    <name type="scientific">Sorangium atrum</name>
    <dbReference type="NCBI Taxonomy" id="2995308"/>
    <lineage>
        <taxon>Bacteria</taxon>
        <taxon>Pseudomonadati</taxon>
        <taxon>Myxococcota</taxon>
        <taxon>Polyangia</taxon>
        <taxon>Polyangiales</taxon>
        <taxon>Polyangiaceae</taxon>
        <taxon>Sorangium</taxon>
    </lineage>
</organism>
<dbReference type="EMBL" id="JAQNDK010000003">
    <property type="protein sequence ID" value="MDC0681781.1"/>
    <property type="molecule type" value="Genomic_DNA"/>
</dbReference>
<dbReference type="PANTHER" id="PTHR37809">
    <property type="entry name" value="RIBOSOMAL PROTEIN S12 METHYLTHIOTRANSFERASE ACCESSORY FACTOR YCAO"/>
    <property type="match status" value="1"/>
</dbReference>
<feature type="domain" description="YcaO" evidence="1">
    <location>
        <begin position="78"/>
        <end position="430"/>
    </location>
</feature>
<proteinExistence type="predicted"/>
<dbReference type="Proteomes" id="UP001217485">
    <property type="component" value="Unassembled WGS sequence"/>
</dbReference>
<dbReference type="Pfam" id="PF02624">
    <property type="entry name" value="YcaO"/>
    <property type="match status" value="1"/>
</dbReference>
<keyword evidence="3" id="KW-1185">Reference proteome</keyword>
<dbReference type="InterPro" id="IPR003776">
    <property type="entry name" value="YcaO-like_dom"/>
</dbReference>
<gene>
    <name evidence="2" type="ORF">POL72_28835</name>
</gene>
<dbReference type="Gene3D" id="3.30.1330.230">
    <property type="match status" value="2"/>
</dbReference>